<organism evidence="1">
    <name type="scientific">Brugia timori</name>
    <dbReference type="NCBI Taxonomy" id="42155"/>
    <lineage>
        <taxon>Eukaryota</taxon>
        <taxon>Metazoa</taxon>
        <taxon>Ecdysozoa</taxon>
        <taxon>Nematoda</taxon>
        <taxon>Chromadorea</taxon>
        <taxon>Rhabditida</taxon>
        <taxon>Spirurina</taxon>
        <taxon>Spiruromorpha</taxon>
        <taxon>Filarioidea</taxon>
        <taxon>Onchocercidae</taxon>
        <taxon>Brugia</taxon>
    </lineage>
</organism>
<evidence type="ECO:0000313" key="1">
    <source>
        <dbReference type="WBParaSite" id="BTMF_0000490301-mRNA-1"/>
    </source>
</evidence>
<dbReference type="AlphaFoldDB" id="A0A0R3QEW0"/>
<protein>
    <submittedName>
        <fullName evidence="1">Uncharacterized protein</fullName>
    </submittedName>
</protein>
<dbReference type="WBParaSite" id="BTMF_0000490301-mRNA-1">
    <property type="protein sequence ID" value="BTMF_0000490301-mRNA-1"/>
    <property type="gene ID" value="BTMF_0000490301"/>
</dbReference>
<proteinExistence type="predicted"/>
<sequence length="32" mass="3757">MVKLQNTEQALAEHPKLDDLMLVILLYYLLLN</sequence>
<accession>A0A0R3QEW0</accession>
<name>A0A0R3QEW0_9BILA</name>
<reference evidence="1" key="1">
    <citation type="submission" date="2017-02" db="UniProtKB">
        <authorList>
            <consortium name="WormBaseParasite"/>
        </authorList>
    </citation>
    <scope>IDENTIFICATION</scope>
</reference>